<evidence type="ECO:0000256" key="8">
    <source>
        <dbReference type="ARBA" id="ARBA00022884"/>
    </source>
</evidence>
<dbReference type="SUPFAM" id="SSF50249">
    <property type="entry name" value="Nucleic acid-binding proteins"/>
    <property type="match status" value="1"/>
</dbReference>
<dbReference type="CDD" id="cd02393">
    <property type="entry name" value="KH-I_PNPase"/>
    <property type="match status" value="1"/>
</dbReference>
<keyword evidence="3 9" id="KW-0963">Cytoplasm</keyword>
<feature type="binding site" evidence="9">
    <location>
        <position position="488"/>
    </location>
    <ligand>
        <name>Mg(2+)</name>
        <dbReference type="ChEBI" id="CHEBI:18420"/>
    </ligand>
</feature>
<gene>
    <name evidence="9" type="primary">pnp</name>
    <name evidence="12" type="ORF">EDD73_10982</name>
</gene>
<dbReference type="PROSITE" id="PS50126">
    <property type="entry name" value="S1"/>
    <property type="match status" value="1"/>
</dbReference>
<feature type="region of interest" description="Disordered" evidence="10">
    <location>
        <begin position="691"/>
        <end position="716"/>
    </location>
</feature>
<comment type="function">
    <text evidence="9">Involved in mRNA degradation. Catalyzes the phosphorolysis of single-stranded polyribonucleotides processively in the 3'- to 5'-direction.</text>
</comment>
<comment type="catalytic activity">
    <reaction evidence="9">
        <text>RNA(n+1) + phosphate = RNA(n) + a ribonucleoside 5'-diphosphate</text>
        <dbReference type="Rhea" id="RHEA:22096"/>
        <dbReference type="Rhea" id="RHEA-COMP:14527"/>
        <dbReference type="Rhea" id="RHEA-COMP:17342"/>
        <dbReference type="ChEBI" id="CHEBI:43474"/>
        <dbReference type="ChEBI" id="CHEBI:57930"/>
        <dbReference type="ChEBI" id="CHEBI:140395"/>
        <dbReference type="EC" id="2.7.7.8"/>
    </reaction>
</comment>
<dbReference type="GO" id="GO:0004654">
    <property type="term" value="F:polyribonucleotide nucleotidyltransferase activity"/>
    <property type="evidence" value="ECO:0007669"/>
    <property type="project" value="UniProtKB-UniRule"/>
</dbReference>
<dbReference type="Gene3D" id="2.40.50.140">
    <property type="entry name" value="Nucleic acid-binding proteins"/>
    <property type="match status" value="1"/>
</dbReference>
<evidence type="ECO:0000313" key="13">
    <source>
        <dbReference type="Proteomes" id="UP000294813"/>
    </source>
</evidence>
<keyword evidence="13" id="KW-1185">Reference proteome</keyword>
<dbReference type="NCBIfam" id="TIGR03591">
    <property type="entry name" value="polynuc_phos"/>
    <property type="match status" value="1"/>
</dbReference>
<dbReference type="GO" id="GO:0006402">
    <property type="term" value="P:mRNA catabolic process"/>
    <property type="evidence" value="ECO:0007669"/>
    <property type="project" value="UniProtKB-UniRule"/>
</dbReference>
<comment type="cofactor">
    <cofactor evidence="9">
        <name>Mg(2+)</name>
        <dbReference type="ChEBI" id="CHEBI:18420"/>
    </cofactor>
</comment>
<evidence type="ECO:0000313" key="12">
    <source>
        <dbReference type="EMBL" id="TCP64541.1"/>
    </source>
</evidence>
<dbReference type="FunFam" id="3.30.230.70:FF:000001">
    <property type="entry name" value="Polyribonucleotide nucleotidyltransferase"/>
    <property type="match status" value="1"/>
</dbReference>
<organism evidence="12 13">
    <name type="scientific">Heliophilum fasciatum</name>
    <dbReference type="NCBI Taxonomy" id="35700"/>
    <lineage>
        <taxon>Bacteria</taxon>
        <taxon>Bacillati</taxon>
        <taxon>Bacillota</taxon>
        <taxon>Clostridia</taxon>
        <taxon>Eubacteriales</taxon>
        <taxon>Heliobacteriaceae</taxon>
        <taxon>Heliophilum</taxon>
    </lineage>
</organism>
<evidence type="ECO:0000256" key="4">
    <source>
        <dbReference type="ARBA" id="ARBA00022679"/>
    </source>
</evidence>
<evidence type="ECO:0000256" key="2">
    <source>
        <dbReference type="ARBA" id="ARBA00007404"/>
    </source>
</evidence>
<dbReference type="InterPro" id="IPR012340">
    <property type="entry name" value="NA-bd_OB-fold"/>
</dbReference>
<dbReference type="Pfam" id="PF03726">
    <property type="entry name" value="PNPase"/>
    <property type="match status" value="1"/>
</dbReference>
<evidence type="ECO:0000259" key="11">
    <source>
        <dbReference type="PROSITE" id="PS50126"/>
    </source>
</evidence>
<dbReference type="GO" id="GO:0000287">
    <property type="term" value="F:magnesium ion binding"/>
    <property type="evidence" value="ECO:0007669"/>
    <property type="project" value="UniProtKB-UniRule"/>
</dbReference>
<dbReference type="Proteomes" id="UP000294813">
    <property type="component" value="Unassembled WGS sequence"/>
</dbReference>
<dbReference type="GO" id="GO:0005829">
    <property type="term" value="C:cytosol"/>
    <property type="evidence" value="ECO:0007669"/>
    <property type="project" value="TreeGrafter"/>
</dbReference>
<dbReference type="Pfam" id="PF01138">
    <property type="entry name" value="RNase_PH"/>
    <property type="match status" value="2"/>
</dbReference>
<dbReference type="InterPro" id="IPR015848">
    <property type="entry name" value="PNPase_PH_RNA-bd_bac/org-type"/>
</dbReference>
<comment type="similarity">
    <text evidence="2 9">Belongs to the polyribonucleotide nucleotidyltransferase family.</text>
</comment>
<dbReference type="InterPro" id="IPR036345">
    <property type="entry name" value="ExoRNase_PH_dom2_sf"/>
</dbReference>
<keyword evidence="7 9" id="KW-0460">Magnesium</keyword>
<dbReference type="Pfam" id="PF00013">
    <property type="entry name" value="KH_1"/>
    <property type="match status" value="1"/>
</dbReference>
<dbReference type="SUPFAM" id="SSF54791">
    <property type="entry name" value="Eukaryotic type KH-domain (KH-domain type I)"/>
    <property type="match status" value="1"/>
</dbReference>
<dbReference type="SUPFAM" id="SSF54211">
    <property type="entry name" value="Ribosomal protein S5 domain 2-like"/>
    <property type="match status" value="2"/>
</dbReference>
<dbReference type="HAMAP" id="MF_01595">
    <property type="entry name" value="PNPase"/>
    <property type="match status" value="1"/>
</dbReference>
<keyword evidence="4 9" id="KW-0808">Transferase</keyword>
<dbReference type="InterPro" id="IPR015847">
    <property type="entry name" value="ExoRNase_PH_dom2"/>
</dbReference>
<dbReference type="SUPFAM" id="SSF55666">
    <property type="entry name" value="Ribonuclease PH domain 2-like"/>
    <property type="match status" value="2"/>
</dbReference>
<feature type="binding site" evidence="9">
    <location>
        <position position="482"/>
    </location>
    <ligand>
        <name>Mg(2+)</name>
        <dbReference type="ChEBI" id="CHEBI:18420"/>
    </ligand>
</feature>
<proteinExistence type="inferred from homology"/>
<dbReference type="InterPro" id="IPR020568">
    <property type="entry name" value="Ribosomal_Su5_D2-typ_SF"/>
</dbReference>
<dbReference type="EC" id="2.7.7.8" evidence="9"/>
<dbReference type="AlphaFoldDB" id="A0A4R2RX19"/>
<keyword evidence="6 9" id="KW-0479">Metal-binding</keyword>
<dbReference type="InterPro" id="IPR003029">
    <property type="entry name" value="S1_domain"/>
</dbReference>
<dbReference type="NCBIfam" id="NF008805">
    <property type="entry name" value="PRK11824.1"/>
    <property type="match status" value="1"/>
</dbReference>
<dbReference type="PANTHER" id="PTHR11252:SF0">
    <property type="entry name" value="POLYRIBONUCLEOTIDE NUCLEOTIDYLTRANSFERASE 1, MITOCHONDRIAL"/>
    <property type="match status" value="1"/>
</dbReference>
<dbReference type="GO" id="GO:0003723">
    <property type="term" value="F:RNA binding"/>
    <property type="evidence" value="ECO:0007669"/>
    <property type="project" value="UniProtKB-UniRule"/>
</dbReference>
<dbReference type="CDD" id="cd11363">
    <property type="entry name" value="RNase_PH_PNPase_1"/>
    <property type="match status" value="1"/>
</dbReference>
<dbReference type="PROSITE" id="PS50084">
    <property type="entry name" value="KH_TYPE_1"/>
    <property type="match status" value="1"/>
</dbReference>
<dbReference type="FunFam" id="3.30.1370.10:FF:000001">
    <property type="entry name" value="Polyribonucleotide nucleotidyltransferase"/>
    <property type="match status" value="1"/>
</dbReference>
<keyword evidence="8 9" id="KW-0694">RNA-binding</keyword>
<comment type="subcellular location">
    <subcellularLocation>
        <location evidence="1 9">Cytoplasm</location>
    </subcellularLocation>
</comment>
<accession>A0A4R2RX19</accession>
<dbReference type="InterPro" id="IPR004088">
    <property type="entry name" value="KH_dom_type_1"/>
</dbReference>
<evidence type="ECO:0000256" key="3">
    <source>
        <dbReference type="ARBA" id="ARBA00022490"/>
    </source>
</evidence>
<dbReference type="EMBL" id="SLXT01000009">
    <property type="protein sequence ID" value="TCP64541.1"/>
    <property type="molecule type" value="Genomic_DNA"/>
</dbReference>
<dbReference type="GO" id="GO:0000175">
    <property type="term" value="F:3'-5'-RNA exonuclease activity"/>
    <property type="evidence" value="ECO:0007669"/>
    <property type="project" value="TreeGrafter"/>
</dbReference>
<dbReference type="SMART" id="SM00316">
    <property type="entry name" value="S1"/>
    <property type="match status" value="1"/>
</dbReference>
<evidence type="ECO:0000256" key="10">
    <source>
        <dbReference type="SAM" id="MobiDB-lite"/>
    </source>
</evidence>
<dbReference type="PANTHER" id="PTHR11252">
    <property type="entry name" value="POLYRIBONUCLEOTIDE NUCLEOTIDYLTRANSFERASE"/>
    <property type="match status" value="1"/>
</dbReference>
<evidence type="ECO:0000256" key="6">
    <source>
        <dbReference type="ARBA" id="ARBA00022723"/>
    </source>
</evidence>
<feature type="domain" description="S1 motif" evidence="11">
    <location>
        <begin position="618"/>
        <end position="686"/>
    </location>
</feature>
<keyword evidence="5 9" id="KW-0548">Nucleotidyltransferase</keyword>
<name>A0A4R2RX19_9FIRM</name>
<protein>
    <recommendedName>
        <fullName evidence="9">Polyribonucleotide nucleotidyltransferase</fullName>
        <ecNumber evidence="9">2.7.7.8</ecNumber>
    </recommendedName>
    <alternativeName>
        <fullName evidence="9">Polynucleotide phosphorylase</fullName>
        <shortName evidence="9">PNPase</shortName>
    </alternativeName>
</protein>
<evidence type="ECO:0000256" key="5">
    <source>
        <dbReference type="ARBA" id="ARBA00022695"/>
    </source>
</evidence>
<dbReference type="InterPro" id="IPR036612">
    <property type="entry name" value="KH_dom_type_1_sf"/>
</dbReference>
<dbReference type="GO" id="GO:0006396">
    <property type="term" value="P:RNA processing"/>
    <property type="evidence" value="ECO:0007669"/>
    <property type="project" value="InterPro"/>
</dbReference>
<comment type="caution">
    <text evidence="12">The sequence shown here is derived from an EMBL/GenBank/DDBJ whole genome shotgun (WGS) entry which is preliminary data.</text>
</comment>
<dbReference type="Gene3D" id="3.30.1370.10">
    <property type="entry name" value="K Homology domain, type 1"/>
    <property type="match status" value="1"/>
</dbReference>
<dbReference type="FunFam" id="2.40.50.140:FF:000023">
    <property type="entry name" value="Polyribonucleotide nucleotidyltransferase"/>
    <property type="match status" value="1"/>
</dbReference>
<sequence length="716" mass="77991">MQTFSMEIGGRTLSIETGRVAKQAGGSVMARYGDTVVLVAATASKEPRPGIDFFPLTVDYEERLYAVGKIPGGFIKREGRPTEKAILSSRLIDRPIRPLFPKGFRNDVQVVATVLSVDQDCQPEIVAMIGASAALMLSDVPFEGPIGGVIVGRIDGQLVINPSVQEAEKSDMHLVVAGTKDAVMMVEAGANEVPEDEMIEAIMFGHDQIRQIVEFQESIAATSGKEKRELKLHAVDEELAARVREFAQEQLEAAVRNPEKLARQDDISRVNQATLDALLPDFPDQEKSIREVLESIVKKIVRRMITVEKARPDGRDLTEIRPITVEVGILPRTHGSGLFTRGQTQVLNICTLGTISDLQILDGLGMEESKRYIHHYNFPSYSVGETRPMRGPGRREIGHGALAERALLPVIPSEEQFPYTIRLVSEVLESNGSSSMASVCGSTLSLMNAGVPIKAPVAGIAMGLVKDDEHYAILSDIQGMEDHLGDMDFKVAGTAQGITALQMDIKIKGVDRAILQQAMSQAKEGRLFILNKMLDVIPAPAKEMSPYAPRIITMQIDPDKIREVIGPGGKVINKIIAETGVKIDIEDDGRIFIAATDDEAAQKAVKIIQSITAEVEVGMVYTGRVTRLMNFGAFVEVLPGKEGLVHISQLAEERVAKVEDVVNVGDVITVKVTEIDKQGRVNLSRREVLRAAQGNGETTATPRPARPAGNDRQPRS</sequence>
<reference evidence="12 13" key="1">
    <citation type="submission" date="2019-03" db="EMBL/GenBank/DDBJ databases">
        <title>Genomic Encyclopedia of Type Strains, Phase IV (KMG-IV): sequencing the most valuable type-strain genomes for metagenomic binning, comparative biology and taxonomic classification.</title>
        <authorList>
            <person name="Goeker M."/>
        </authorList>
    </citation>
    <scope>NUCLEOTIDE SEQUENCE [LARGE SCALE GENOMIC DNA]</scope>
    <source>
        <strain evidence="12 13">DSM 11170</strain>
    </source>
</reference>
<dbReference type="InterPro" id="IPR004087">
    <property type="entry name" value="KH_dom"/>
</dbReference>
<dbReference type="InterPro" id="IPR012162">
    <property type="entry name" value="PNPase"/>
</dbReference>
<dbReference type="Pfam" id="PF03725">
    <property type="entry name" value="RNase_PH_C"/>
    <property type="match status" value="2"/>
</dbReference>
<dbReference type="FunFam" id="3.30.230.70:FF:000002">
    <property type="entry name" value="Polyribonucleotide nucleotidyltransferase"/>
    <property type="match status" value="1"/>
</dbReference>
<dbReference type="InterPro" id="IPR001247">
    <property type="entry name" value="ExoRNase_PH_dom1"/>
</dbReference>
<dbReference type="SMART" id="SM00322">
    <property type="entry name" value="KH"/>
    <property type="match status" value="1"/>
</dbReference>
<dbReference type="Gene3D" id="3.30.230.70">
    <property type="entry name" value="GHMP Kinase, N-terminal domain"/>
    <property type="match status" value="2"/>
</dbReference>
<dbReference type="CDD" id="cd11364">
    <property type="entry name" value="RNase_PH_PNPase_2"/>
    <property type="match status" value="1"/>
</dbReference>
<evidence type="ECO:0000256" key="1">
    <source>
        <dbReference type="ARBA" id="ARBA00004496"/>
    </source>
</evidence>
<dbReference type="InterPro" id="IPR027408">
    <property type="entry name" value="PNPase/RNase_PH_dom_sf"/>
</dbReference>
<evidence type="ECO:0000256" key="7">
    <source>
        <dbReference type="ARBA" id="ARBA00022842"/>
    </source>
</evidence>
<dbReference type="PIRSF" id="PIRSF005499">
    <property type="entry name" value="PNPase"/>
    <property type="match status" value="1"/>
</dbReference>
<dbReference type="Pfam" id="PF00575">
    <property type="entry name" value="S1"/>
    <property type="match status" value="1"/>
</dbReference>
<evidence type="ECO:0000256" key="9">
    <source>
        <dbReference type="HAMAP-Rule" id="MF_01595"/>
    </source>
</evidence>
<dbReference type="CDD" id="cd04472">
    <property type="entry name" value="S1_PNPase"/>
    <property type="match status" value="1"/>
</dbReference>